<dbReference type="CDD" id="cd00761">
    <property type="entry name" value="Glyco_tranf_GTA_type"/>
    <property type="match status" value="1"/>
</dbReference>
<dbReference type="Gene3D" id="3.90.550.10">
    <property type="entry name" value="Spore Coat Polysaccharide Biosynthesis Protein SpsA, Chain A"/>
    <property type="match status" value="1"/>
</dbReference>
<dbReference type="Proteomes" id="UP000284476">
    <property type="component" value="Unassembled WGS sequence"/>
</dbReference>
<dbReference type="GO" id="GO:0005886">
    <property type="term" value="C:plasma membrane"/>
    <property type="evidence" value="ECO:0007669"/>
    <property type="project" value="UniProtKB-SubCell"/>
</dbReference>
<comment type="caution">
    <text evidence="8">The sequence shown here is derived from an EMBL/GenBank/DDBJ whole genome shotgun (WGS) entry which is preliminary data.</text>
</comment>
<dbReference type="InterPro" id="IPR029044">
    <property type="entry name" value="Nucleotide-diphossugar_trans"/>
</dbReference>
<dbReference type="GO" id="GO:0016757">
    <property type="term" value="F:glycosyltransferase activity"/>
    <property type="evidence" value="ECO:0007669"/>
    <property type="project" value="UniProtKB-KW"/>
</dbReference>
<keyword evidence="2" id="KW-1003">Cell membrane</keyword>
<keyword evidence="6" id="KW-1133">Transmembrane helix</keyword>
<keyword evidence="4 8" id="KW-0808">Transferase</keyword>
<keyword evidence="6" id="KW-0812">Transmembrane</keyword>
<gene>
    <name evidence="8" type="ORF">D2T30_17520</name>
</gene>
<evidence type="ECO:0000256" key="3">
    <source>
        <dbReference type="ARBA" id="ARBA00022676"/>
    </source>
</evidence>
<evidence type="ECO:0000259" key="7">
    <source>
        <dbReference type="Pfam" id="PF00535"/>
    </source>
</evidence>
<dbReference type="Pfam" id="PF00535">
    <property type="entry name" value="Glycos_transf_2"/>
    <property type="match status" value="1"/>
</dbReference>
<keyword evidence="3" id="KW-0328">Glycosyltransferase</keyword>
<protein>
    <submittedName>
        <fullName evidence="8">Glycosyltransferase family 2 protein</fullName>
    </submittedName>
</protein>
<reference evidence="8 9" key="1">
    <citation type="submission" date="2019-01" db="EMBL/GenBank/DDBJ databases">
        <title>Sinorhodobacter populi sp. nov. isolated from the symptomatic bark tissue of Populus euramericana canker.</title>
        <authorList>
            <person name="Xu G."/>
        </authorList>
    </citation>
    <scope>NUCLEOTIDE SEQUENCE [LARGE SCALE GENOMIC DNA]</scope>
    <source>
        <strain evidence="8 9">SK2B-1</strain>
    </source>
</reference>
<dbReference type="PANTHER" id="PTHR43646:SF2">
    <property type="entry name" value="GLYCOSYLTRANSFERASE 2-LIKE DOMAIN-CONTAINING PROTEIN"/>
    <property type="match status" value="1"/>
</dbReference>
<accession>A0A443JBY9</accession>
<feature type="transmembrane region" description="Helical" evidence="6">
    <location>
        <begin position="248"/>
        <end position="276"/>
    </location>
</feature>
<sequence>MIAAIAIGRNEGARLVRCLDSLQGQGNQAQGNQAQVGRIVYVDSGSTDGSVEMARARGVEVVELDMTKPFTAARSRNAGLDRLRQGERPEFVQLVDGDCEVRPDWIGKAAAFLRENPKVAVVCGRRRERFPEASVYNAQCDREWDTPVGEARACGGDALMRMEALDQVGGYDPRLIAGEEPEMCVRLRQKGWKIWRLDAEMTLHDAAMTRFGQFWKRARRAGHAYAEGAWLHGAPPERHNVAQVKRAVLWGIVLPVAIVVLALIVSPWLLALFAIYPVQIARLARRGGNNRAAWENATLLTLAKFAEALGIAEFHLRRLTGKRAGLIEYK</sequence>
<evidence type="ECO:0000256" key="1">
    <source>
        <dbReference type="ARBA" id="ARBA00004236"/>
    </source>
</evidence>
<evidence type="ECO:0000256" key="6">
    <source>
        <dbReference type="SAM" id="Phobius"/>
    </source>
</evidence>
<name>A0A443JBY9_9RHOB</name>
<feature type="domain" description="Glycosyltransferase 2-like" evidence="7">
    <location>
        <begin position="10"/>
        <end position="130"/>
    </location>
</feature>
<evidence type="ECO:0000313" key="8">
    <source>
        <dbReference type="EMBL" id="RWR18041.1"/>
    </source>
</evidence>
<comment type="subcellular location">
    <subcellularLocation>
        <location evidence="1">Cell membrane</location>
    </subcellularLocation>
</comment>
<reference evidence="8 9" key="2">
    <citation type="submission" date="2019-01" db="EMBL/GenBank/DDBJ databases">
        <authorList>
            <person name="Li Y."/>
        </authorList>
    </citation>
    <scope>NUCLEOTIDE SEQUENCE [LARGE SCALE GENOMIC DNA]</scope>
    <source>
        <strain evidence="8 9">SK2B-1</strain>
    </source>
</reference>
<proteinExistence type="predicted"/>
<dbReference type="RefSeq" id="WP_128209951.1">
    <property type="nucleotide sequence ID" value="NZ_JBHRSO010000040.1"/>
</dbReference>
<dbReference type="InterPro" id="IPR001173">
    <property type="entry name" value="Glyco_trans_2-like"/>
</dbReference>
<keyword evidence="5 6" id="KW-0472">Membrane</keyword>
<dbReference type="SUPFAM" id="SSF53448">
    <property type="entry name" value="Nucleotide-diphospho-sugar transferases"/>
    <property type="match status" value="1"/>
</dbReference>
<evidence type="ECO:0000256" key="2">
    <source>
        <dbReference type="ARBA" id="ARBA00022475"/>
    </source>
</evidence>
<dbReference type="PANTHER" id="PTHR43646">
    <property type="entry name" value="GLYCOSYLTRANSFERASE"/>
    <property type="match status" value="1"/>
</dbReference>
<evidence type="ECO:0000256" key="4">
    <source>
        <dbReference type="ARBA" id="ARBA00022679"/>
    </source>
</evidence>
<evidence type="ECO:0000313" key="9">
    <source>
        <dbReference type="Proteomes" id="UP000284476"/>
    </source>
</evidence>
<organism evidence="8 9">
    <name type="scientific">Paenirhodobacter populi</name>
    <dbReference type="NCBI Taxonomy" id="2306993"/>
    <lineage>
        <taxon>Bacteria</taxon>
        <taxon>Pseudomonadati</taxon>
        <taxon>Pseudomonadota</taxon>
        <taxon>Alphaproteobacteria</taxon>
        <taxon>Rhodobacterales</taxon>
        <taxon>Rhodobacter group</taxon>
        <taxon>Paenirhodobacter</taxon>
    </lineage>
</organism>
<dbReference type="AlphaFoldDB" id="A0A443JBY9"/>
<evidence type="ECO:0000256" key="5">
    <source>
        <dbReference type="ARBA" id="ARBA00023136"/>
    </source>
</evidence>
<dbReference type="EMBL" id="SAUZ01000022">
    <property type="protein sequence ID" value="RWR18041.1"/>
    <property type="molecule type" value="Genomic_DNA"/>
</dbReference>